<dbReference type="AlphaFoldDB" id="A0A914H194"/>
<dbReference type="Pfam" id="PF00020">
    <property type="entry name" value="TNFR_c6"/>
    <property type="match status" value="1"/>
</dbReference>
<evidence type="ECO:0000259" key="5">
    <source>
        <dbReference type="PROSITE" id="PS50050"/>
    </source>
</evidence>
<keyword evidence="6" id="KW-1185">Reference proteome</keyword>
<evidence type="ECO:0000256" key="3">
    <source>
        <dbReference type="SAM" id="Phobius"/>
    </source>
</evidence>
<dbReference type="Gene3D" id="2.10.50.10">
    <property type="entry name" value="Tumor Necrosis Factor Receptor, subunit A, domain 2"/>
    <property type="match status" value="1"/>
</dbReference>
<keyword evidence="3" id="KW-0812">Transmembrane</keyword>
<keyword evidence="4" id="KW-0732">Signal</keyword>
<keyword evidence="3" id="KW-1133">Transmembrane helix</keyword>
<sequence>MRVASAFSPLLFMFLIHRITSTTLPSSNSKAEDDEKDGLFTSNLDDSAEVFISASADSSPSPSSSSSDEGSFSSGEEEFVENVAGKFFEAKTGECRPCSICGPDLYEREKCRPDRDTVCDWCLTNLKRVVRSSNFRVKCEQLIALREQFRSALVQRSVVGGKLKSTLFSEVSVLESTSKWWKVELFVEMAFYVTLIALVLAVTRFLVKSRPTAYRTVTVTPPMLEEWEQKNIIHAAENIREKMGSKGYAKLEEEFI</sequence>
<keyword evidence="1" id="KW-1015">Disulfide bond</keyword>
<dbReference type="InterPro" id="IPR001368">
    <property type="entry name" value="TNFR/NGFR_Cys_rich_reg"/>
</dbReference>
<keyword evidence="3" id="KW-0472">Membrane</keyword>
<evidence type="ECO:0000313" key="7">
    <source>
        <dbReference type="WBParaSite" id="Gr19_v10_g13099.t1"/>
    </source>
</evidence>
<evidence type="ECO:0000256" key="1">
    <source>
        <dbReference type="PROSITE-ProRule" id="PRU00206"/>
    </source>
</evidence>
<feature type="transmembrane region" description="Helical" evidence="3">
    <location>
        <begin position="189"/>
        <end position="207"/>
    </location>
</feature>
<name>A0A914H194_GLORO</name>
<protein>
    <submittedName>
        <fullName evidence="7">TNFR-Cys domain-containing protein</fullName>
    </submittedName>
</protein>
<feature type="chain" id="PRO_5037849722" evidence="4">
    <location>
        <begin position="22"/>
        <end position="256"/>
    </location>
</feature>
<proteinExistence type="predicted"/>
<dbReference type="SMART" id="SM00208">
    <property type="entry name" value="TNFR"/>
    <property type="match status" value="1"/>
</dbReference>
<reference evidence="7" key="1">
    <citation type="submission" date="2022-11" db="UniProtKB">
        <authorList>
            <consortium name="WormBaseParasite"/>
        </authorList>
    </citation>
    <scope>IDENTIFICATION</scope>
</reference>
<feature type="domain" description="TNFR-Cys" evidence="5">
    <location>
        <begin position="66"/>
        <end position="119"/>
    </location>
</feature>
<evidence type="ECO:0000256" key="2">
    <source>
        <dbReference type="SAM" id="MobiDB-lite"/>
    </source>
</evidence>
<feature type="disulfide bond" evidence="1">
    <location>
        <begin position="98"/>
        <end position="111"/>
    </location>
</feature>
<feature type="signal peptide" evidence="4">
    <location>
        <begin position="1"/>
        <end position="21"/>
    </location>
</feature>
<dbReference type="Proteomes" id="UP000887572">
    <property type="component" value="Unplaced"/>
</dbReference>
<evidence type="ECO:0000256" key="4">
    <source>
        <dbReference type="SAM" id="SignalP"/>
    </source>
</evidence>
<comment type="caution">
    <text evidence="1">Lacks conserved residue(s) required for the propagation of feature annotation.</text>
</comment>
<accession>A0A914H194</accession>
<feature type="repeat" description="TNFR-Cys" evidence="1">
    <location>
        <begin position="66"/>
        <end position="119"/>
    </location>
</feature>
<feature type="disulfide bond" evidence="1">
    <location>
        <begin position="101"/>
        <end position="119"/>
    </location>
</feature>
<organism evidence="6 7">
    <name type="scientific">Globodera rostochiensis</name>
    <name type="common">Golden nematode worm</name>
    <name type="synonym">Heterodera rostochiensis</name>
    <dbReference type="NCBI Taxonomy" id="31243"/>
    <lineage>
        <taxon>Eukaryota</taxon>
        <taxon>Metazoa</taxon>
        <taxon>Ecdysozoa</taxon>
        <taxon>Nematoda</taxon>
        <taxon>Chromadorea</taxon>
        <taxon>Rhabditida</taxon>
        <taxon>Tylenchina</taxon>
        <taxon>Tylenchomorpha</taxon>
        <taxon>Tylenchoidea</taxon>
        <taxon>Heteroderidae</taxon>
        <taxon>Heteroderinae</taxon>
        <taxon>Globodera</taxon>
    </lineage>
</organism>
<feature type="region of interest" description="Disordered" evidence="2">
    <location>
        <begin position="54"/>
        <end position="73"/>
    </location>
</feature>
<evidence type="ECO:0000313" key="6">
    <source>
        <dbReference type="Proteomes" id="UP000887572"/>
    </source>
</evidence>
<dbReference type="WBParaSite" id="Gr19_v10_g13099.t1">
    <property type="protein sequence ID" value="Gr19_v10_g13099.t1"/>
    <property type="gene ID" value="Gr19_v10_g13099"/>
</dbReference>
<dbReference type="PROSITE" id="PS50050">
    <property type="entry name" value="TNFR_NGFR_2"/>
    <property type="match status" value="1"/>
</dbReference>